<keyword evidence="1" id="KW-0472">Membrane</keyword>
<feature type="transmembrane region" description="Helical" evidence="1">
    <location>
        <begin position="83"/>
        <end position="108"/>
    </location>
</feature>
<gene>
    <name evidence="2" type="ORF">CQ12_28715</name>
</gene>
<accession>A0A0R3MBW8</accession>
<keyword evidence="1" id="KW-0812">Transmembrane</keyword>
<dbReference type="OrthoDB" id="8250301at2"/>
<feature type="transmembrane region" description="Helical" evidence="1">
    <location>
        <begin position="19"/>
        <end position="36"/>
    </location>
</feature>
<dbReference type="Pfam" id="PF11345">
    <property type="entry name" value="DUF3147"/>
    <property type="match status" value="1"/>
</dbReference>
<dbReference type="AlphaFoldDB" id="A0A0R3MBW8"/>
<dbReference type="EMBL" id="LLXZ01000010">
    <property type="protein sequence ID" value="KRR14848.1"/>
    <property type="molecule type" value="Genomic_DNA"/>
</dbReference>
<evidence type="ECO:0000313" key="2">
    <source>
        <dbReference type="EMBL" id="KRR14848.1"/>
    </source>
</evidence>
<dbReference type="InterPro" id="IPR021493">
    <property type="entry name" value="DUF3147"/>
</dbReference>
<proteinExistence type="predicted"/>
<evidence type="ECO:0008006" key="4">
    <source>
        <dbReference type="Google" id="ProtNLM"/>
    </source>
</evidence>
<organism evidence="2 3">
    <name type="scientific">Bradyrhizobium jicamae</name>
    <dbReference type="NCBI Taxonomy" id="280332"/>
    <lineage>
        <taxon>Bacteria</taxon>
        <taxon>Pseudomonadati</taxon>
        <taxon>Pseudomonadota</taxon>
        <taxon>Alphaproteobacteria</taxon>
        <taxon>Hyphomicrobiales</taxon>
        <taxon>Nitrobacteraceae</taxon>
        <taxon>Bradyrhizobium</taxon>
    </lineage>
</organism>
<dbReference type="Proteomes" id="UP000050863">
    <property type="component" value="Unassembled WGS sequence"/>
</dbReference>
<keyword evidence="1" id="KW-1133">Transmembrane helix</keyword>
<evidence type="ECO:0000256" key="1">
    <source>
        <dbReference type="SAM" id="Phobius"/>
    </source>
</evidence>
<sequence length="162" mass="17222">MTPVHFSPSSLKESRWYEYLIRFVLGGAATVFTGLISSRYGASVGGLFLALPAIFCASATLIEKHEIRRKREAGLSGKRRGQMAAAVDSAGAALGALGMLAFAAVFWLAVEGSVAGAFIAASLAWLVVSIAAWYVRSKMRSVRRTGRLRQANGPAISRSRSG</sequence>
<name>A0A0R3MBW8_9BRAD</name>
<dbReference type="RefSeq" id="WP_057833708.1">
    <property type="nucleotide sequence ID" value="NZ_LLXZ01000010.1"/>
</dbReference>
<feature type="transmembrane region" description="Helical" evidence="1">
    <location>
        <begin position="42"/>
        <end position="62"/>
    </location>
</feature>
<protein>
    <recommendedName>
        <fullName evidence="4">DUF3147 family protein</fullName>
    </recommendedName>
</protein>
<feature type="transmembrane region" description="Helical" evidence="1">
    <location>
        <begin position="114"/>
        <end position="135"/>
    </location>
</feature>
<keyword evidence="3" id="KW-1185">Reference proteome</keyword>
<evidence type="ECO:0000313" key="3">
    <source>
        <dbReference type="Proteomes" id="UP000050863"/>
    </source>
</evidence>
<reference evidence="2 3" key="1">
    <citation type="submission" date="2014-03" db="EMBL/GenBank/DDBJ databases">
        <title>Bradyrhizobium valentinum sp. nov., isolated from effective nodules of Lupinus mariae-josephae, a lupine endemic of basic-lime soils in Eastern Spain.</title>
        <authorList>
            <person name="Duran D."/>
            <person name="Rey L."/>
            <person name="Navarro A."/>
            <person name="Busquets A."/>
            <person name="Imperial J."/>
            <person name="Ruiz-Argueso T."/>
        </authorList>
    </citation>
    <scope>NUCLEOTIDE SEQUENCE [LARGE SCALE GENOMIC DNA]</scope>
    <source>
        <strain evidence="2 3">PAC68</strain>
    </source>
</reference>
<dbReference type="STRING" id="280332.CQ12_28715"/>
<comment type="caution">
    <text evidence="2">The sequence shown here is derived from an EMBL/GenBank/DDBJ whole genome shotgun (WGS) entry which is preliminary data.</text>
</comment>